<dbReference type="InterPro" id="IPR004408">
    <property type="entry name" value="Biotin_CoA_COase_ligase"/>
</dbReference>
<dbReference type="Pfam" id="PF02237">
    <property type="entry name" value="BPL_C"/>
    <property type="match status" value="1"/>
</dbReference>
<dbReference type="InterPro" id="IPR003142">
    <property type="entry name" value="BPL_C"/>
</dbReference>
<dbReference type="EMBL" id="MDSU01000018">
    <property type="protein sequence ID" value="OSS41834.1"/>
    <property type="molecule type" value="Genomic_DNA"/>
</dbReference>
<dbReference type="PANTHER" id="PTHR12835">
    <property type="entry name" value="BIOTIN PROTEIN LIGASE"/>
    <property type="match status" value="1"/>
</dbReference>
<accession>A0A1X4XWD9</accession>
<dbReference type="AlphaFoldDB" id="A0A1X4XWD9"/>
<dbReference type="Proteomes" id="UP000194141">
    <property type="component" value="Unassembled WGS sequence"/>
</dbReference>
<organism evidence="8 9">
    <name type="scientific">Desulfurella amilsii</name>
    <dbReference type="NCBI Taxonomy" id="1562698"/>
    <lineage>
        <taxon>Bacteria</taxon>
        <taxon>Pseudomonadati</taxon>
        <taxon>Campylobacterota</taxon>
        <taxon>Desulfurellia</taxon>
        <taxon>Desulfurellales</taxon>
        <taxon>Desulfurellaceae</taxon>
        <taxon>Desulfurella</taxon>
    </lineage>
</organism>
<evidence type="ECO:0000256" key="6">
    <source>
        <dbReference type="ARBA" id="ARBA00047846"/>
    </source>
</evidence>
<dbReference type="Gene3D" id="1.10.10.10">
    <property type="entry name" value="Winged helix-like DNA-binding domain superfamily/Winged helix DNA-binding domain"/>
    <property type="match status" value="1"/>
</dbReference>
<dbReference type="Gene3D" id="2.30.30.100">
    <property type="match status" value="1"/>
</dbReference>
<dbReference type="NCBIfam" id="TIGR00121">
    <property type="entry name" value="birA_ligase"/>
    <property type="match status" value="1"/>
</dbReference>
<dbReference type="InterPro" id="IPR004143">
    <property type="entry name" value="BPL_LPL_catalytic"/>
</dbReference>
<sequence length="298" mass="33928">MCSITQISRIAIWQHIKKLQKLGYIIEAKRGVGYKLTQNPPDLLNLYEIEKLKHTTAVENIFFFENTTSTMDEAKKISENNKNLAHKSLIVALNQTQGRGRKNRHWLSFGENIYASYIYLPKNLMPQDGLFVMFAGCIAIVLALKQIGIDAKIKWPNDCLVSDKKIAGVLVDAKSDISSIDEIIIGFGVNINWADIPEETNATSVYEVTKKTTDRLFILDKIVQYLEALIKLIENKRKSNIIKLWRLYDTTLSRKVEIISDSKKIIGKASDIDEYGFLLVETQNGIQRIITSDSVRFL</sequence>
<dbReference type="InterPro" id="IPR045864">
    <property type="entry name" value="aa-tRNA-synth_II/BPL/LPL"/>
</dbReference>
<protein>
    <recommendedName>
        <fullName evidence="5">biotin--[biotin carboxyl-carrier protein] ligase</fullName>
        <ecNumber evidence="5">6.3.4.15</ecNumber>
    </recommendedName>
</protein>
<evidence type="ECO:0000256" key="5">
    <source>
        <dbReference type="ARBA" id="ARBA00024227"/>
    </source>
</evidence>
<reference evidence="8 9" key="1">
    <citation type="journal article" date="2017" name="Front. Microbiol.">
        <title>Genome Sequence of Desulfurella amilsii Strain TR1 and Comparative Genomics of Desulfurellaceae Family.</title>
        <authorList>
            <person name="Florentino A.P."/>
            <person name="Stams A.J."/>
            <person name="Sanchez-Andrea I."/>
        </authorList>
    </citation>
    <scope>NUCLEOTIDE SEQUENCE [LARGE SCALE GENOMIC DNA]</scope>
    <source>
        <strain evidence="8 9">TR1</strain>
    </source>
</reference>
<feature type="domain" description="BPL/LPL catalytic" evidence="7">
    <location>
        <begin position="55"/>
        <end position="244"/>
    </location>
</feature>
<evidence type="ECO:0000313" key="8">
    <source>
        <dbReference type="EMBL" id="OSS41834.1"/>
    </source>
</evidence>
<keyword evidence="9" id="KW-1185">Reference proteome</keyword>
<evidence type="ECO:0000313" key="9">
    <source>
        <dbReference type="Proteomes" id="UP000194141"/>
    </source>
</evidence>
<dbReference type="InterPro" id="IPR036390">
    <property type="entry name" value="WH_DNA-bd_sf"/>
</dbReference>
<dbReference type="STRING" id="1562698.DESAMIL20_1387"/>
<dbReference type="InterPro" id="IPR036388">
    <property type="entry name" value="WH-like_DNA-bd_sf"/>
</dbReference>
<name>A0A1X4XWD9_9BACT</name>
<keyword evidence="3" id="KW-0067">ATP-binding</keyword>
<proteinExistence type="predicted"/>
<dbReference type="PROSITE" id="PS51733">
    <property type="entry name" value="BPL_LPL_CATALYTIC"/>
    <property type="match status" value="1"/>
</dbReference>
<gene>
    <name evidence="8" type="ORF">DESAMIL20_1387</name>
</gene>
<comment type="caution">
    <text evidence="8">The sequence shown here is derived from an EMBL/GenBank/DDBJ whole genome shotgun (WGS) entry which is preliminary data.</text>
</comment>
<dbReference type="Pfam" id="PF03099">
    <property type="entry name" value="BPL_LplA_LipB"/>
    <property type="match status" value="1"/>
</dbReference>
<dbReference type="InterPro" id="IPR013196">
    <property type="entry name" value="HTH_11"/>
</dbReference>
<dbReference type="Pfam" id="PF08279">
    <property type="entry name" value="HTH_11"/>
    <property type="match status" value="1"/>
</dbReference>
<keyword evidence="2" id="KW-0547">Nucleotide-binding</keyword>
<evidence type="ECO:0000256" key="1">
    <source>
        <dbReference type="ARBA" id="ARBA00022598"/>
    </source>
</evidence>
<dbReference type="CDD" id="cd16442">
    <property type="entry name" value="BPL"/>
    <property type="match status" value="1"/>
</dbReference>
<evidence type="ECO:0000256" key="4">
    <source>
        <dbReference type="ARBA" id="ARBA00023267"/>
    </source>
</evidence>
<evidence type="ECO:0000256" key="3">
    <source>
        <dbReference type="ARBA" id="ARBA00022840"/>
    </source>
</evidence>
<dbReference type="SUPFAM" id="SSF46785">
    <property type="entry name" value="Winged helix' DNA-binding domain"/>
    <property type="match status" value="1"/>
</dbReference>
<dbReference type="Gene3D" id="3.30.930.10">
    <property type="entry name" value="Bira Bifunctional Protein, Domain 2"/>
    <property type="match status" value="1"/>
</dbReference>
<dbReference type="SUPFAM" id="SSF55681">
    <property type="entry name" value="Class II aaRS and biotin synthetases"/>
    <property type="match status" value="1"/>
</dbReference>
<dbReference type="GO" id="GO:0004077">
    <property type="term" value="F:biotin--[biotin carboxyl-carrier protein] ligase activity"/>
    <property type="evidence" value="ECO:0007669"/>
    <property type="project" value="UniProtKB-EC"/>
</dbReference>
<dbReference type="PANTHER" id="PTHR12835:SF5">
    <property type="entry name" value="BIOTIN--PROTEIN LIGASE"/>
    <property type="match status" value="1"/>
</dbReference>
<dbReference type="InterPro" id="IPR008988">
    <property type="entry name" value="Transcriptional_repressor_C"/>
</dbReference>
<comment type="catalytic activity">
    <reaction evidence="6">
        <text>biotin + L-lysyl-[protein] + ATP = N(6)-biotinyl-L-lysyl-[protein] + AMP + diphosphate + H(+)</text>
        <dbReference type="Rhea" id="RHEA:11756"/>
        <dbReference type="Rhea" id="RHEA-COMP:9752"/>
        <dbReference type="Rhea" id="RHEA-COMP:10505"/>
        <dbReference type="ChEBI" id="CHEBI:15378"/>
        <dbReference type="ChEBI" id="CHEBI:29969"/>
        <dbReference type="ChEBI" id="CHEBI:30616"/>
        <dbReference type="ChEBI" id="CHEBI:33019"/>
        <dbReference type="ChEBI" id="CHEBI:57586"/>
        <dbReference type="ChEBI" id="CHEBI:83144"/>
        <dbReference type="ChEBI" id="CHEBI:456215"/>
        <dbReference type="EC" id="6.3.4.15"/>
    </reaction>
</comment>
<dbReference type="SUPFAM" id="SSF50037">
    <property type="entry name" value="C-terminal domain of transcriptional repressors"/>
    <property type="match status" value="1"/>
</dbReference>
<evidence type="ECO:0000256" key="2">
    <source>
        <dbReference type="ARBA" id="ARBA00022741"/>
    </source>
</evidence>
<dbReference type="EC" id="6.3.4.15" evidence="5"/>
<dbReference type="GO" id="GO:0005737">
    <property type="term" value="C:cytoplasm"/>
    <property type="evidence" value="ECO:0007669"/>
    <property type="project" value="TreeGrafter"/>
</dbReference>
<keyword evidence="1 8" id="KW-0436">Ligase</keyword>
<dbReference type="GO" id="GO:0005524">
    <property type="term" value="F:ATP binding"/>
    <property type="evidence" value="ECO:0007669"/>
    <property type="project" value="UniProtKB-KW"/>
</dbReference>
<evidence type="ECO:0000259" key="7">
    <source>
        <dbReference type="PROSITE" id="PS51733"/>
    </source>
</evidence>
<keyword evidence="4" id="KW-0092">Biotin</keyword>